<feature type="domain" description="SseB protein N-terminal" evidence="2">
    <location>
        <begin position="229"/>
        <end position="331"/>
    </location>
</feature>
<dbReference type="RefSeq" id="WP_147894352.1">
    <property type="nucleotide sequence ID" value="NZ_BAAANR010000001.1"/>
</dbReference>
<proteinExistence type="predicted"/>
<dbReference type="EMBL" id="VRSV01000001">
    <property type="protein sequence ID" value="TXK13708.1"/>
    <property type="molecule type" value="Genomic_DNA"/>
</dbReference>
<feature type="compositionally biased region" description="Low complexity" evidence="1">
    <location>
        <begin position="21"/>
        <end position="42"/>
    </location>
</feature>
<gene>
    <name evidence="3" type="ORF">FVP77_10145</name>
</gene>
<comment type="caution">
    <text evidence="3">The sequence shown here is derived from an EMBL/GenBank/DDBJ whole genome shotgun (WGS) entry which is preliminary data.</text>
</comment>
<sequence>MALFSRRKNSDRPAAPEVPDEGGVADAVAPPVEPASDPAASVGISLSTFQGVGASQPPAPAPDPRPQARTVPAEAPAPNESLPGVYDNVLLRDALAALPDPPTPTTLMNVARQLLQGHLYLRVKGDARVLLAEGRGLPLAVTRRGEKQHVLVYSSGTALQASVTADGDTDTSAMAQPVLTVLRHVLDGPYEGIVIDPSSGSARAVLPKPLLQRAVDEAHAALTIKTLLASPRTDETAPAIAAALTEAPLWIAVRRTEEGGPVGIAESRTADGDRYLEVFSHPLEVLSLGRGDQALPVTADQLGKALAADTGLTGVIVDPGGPWIRVPRAELTALLADASS</sequence>
<feature type="region of interest" description="Disordered" evidence="1">
    <location>
        <begin position="1"/>
        <end position="80"/>
    </location>
</feature>
<evidence type="ECO:0000259" key="2">
    <source>
        <dbReference type="Pfam" id="PF07179"/>
    </source>
</evidence>
<keyword evidence="4" id="KW-1185">Reference proteome</keyword>
<organism evidence="3 4">
    <name type="scientific">Microbacterium hatanonis</name>
    <dbReference type="NCBI Taxonomy" id="404366"/>
    <lineage>
        <taxon>Bacteria</taxon>
        <taxon>Bacillati</taxon>
        <taxon>Actinomycetota</taxon>
        <taxon>Actinomycetes</taxon>
        <taxon>Micrococcales</taxon>
        <taxon>Microbacteriaceae</taxon>
        <taxon>Microbacterium</taxon>
    </lineage>
</organism>
<dbReference type="InterPro" id="IPR009839">
    <property type="entry name" value="SseB_N"/>
</dbReference>
<reference evidence="3 4" key="1">
    <citation type="submission" date="2019-08" db="EMBL/GenBank/DDBJ databases">
        <authorList>
            <person name="Dong K."/>
        </authorList>
    </citation>
    <scope>NUCLEOTIDE SEQUENCE [LARGE SCALE GENOMIC DNA]</scope>
    <source>
        <strain evidence="3 4">JCM14558</strain>
    </source>
</reference>
<evidence type="ECO:0000256" key="1">
    <source>
        <dbReference type="SAM" id="MobiDB-lite"/>
    </source>
</evidence>
<evidence type="ECO:0000313" key="4">
    <source>
        <dbReference type="Proteomes" id="UP000321034"/>
    </source>
</evidence>
<dbReference type="Proteomes" id="UP000321034">
    <property type="component" value="Unassembled WGS sequence"/>
</dbReference>
<dbReference type="AlphaFoldDB" id="A0A5C8I3P8"/>
<evidence type="ECO:0000313" key="3">
    <source>
        <dbReference type="EMBL" id="TXK13708.1"/>
    </source>
</evidence>
<dbReference type="OrthoDB" id="5116169at2"/>
<name>A0A5C8I3P8_9MICO</name>
<protein>
    <submittedName>
        <fullName evidence="3">SseB family protein</fullName>
    </submittedName>
</protein>
<accession>A0A5C8I3P8</accession>
<dbReference type="Pfam" id="PF07179">
    <property type="entry name" value="SseB"/>
    <property type="match status" value="1"/>
</dbReference>